<evidence type="ECO:0000313" key="2">
    <source>
        <dbReference type="Proteomes" id="UP000245021"/>
    </source>
</evidence>
<protein>
    <recommendedName>
        <fullName evidence="3">DNA-binding protein</fullName>
    </recommendedName>
</protein>
<dbReference type="AlphaFoldDB" id="A0A2R5HIE8"/>
<gene>
    <name evidence="1" type="ORF">NtB2_01454</name>
</gene>
<evidence type="ECO:0008006" key="3">
    <source>
        <dbReference type="Google" id="ProtNLM"/>
    </source>
</evidence>
<organism evidence="1 2">
    <name type="scientific">Lactococcus termiticola</name>
    <dbReference type="NCBI Taxonomy" id="2169526"/>
    <lineage>
        <taxon>Bacteria</taxon>
        <taxon>Bacillati</taxon>
        <taxon>Bacillota</taxon>
        <taxon>Bacilli</taxon>
        <taxon>Lactobacillales</taxon>
        <taxon>Streptococcaceae</taxon>
        <taxon>Lactococcus</taxon>
    </lineage>
</organism>
<evidence type="ECO:0000313" key="1">
    <source>
        <dbReference type="EMBL" id="GBG97315.1"/>
    </source>
</evidence>
<keyword evidence="2" id="KW-1185">Reference proteome</keyword>
<dbReference type="RefSeq" id="WP_109246267.1">
    <property type="nucleotide sequence ID" value="NZ_BFFO01000009.1"/>
</dbReference>
<sequence>MNNQLSNKLYATKAEISQLFGVNIKTLGTDMTKMRRSPDFCEAILQVSHKRVYVSIKGYEAYLKAKGLEYQTKQME</sequence>
<dbReference type="EMBL" id="BFFO01000009">
    <property type="protein sequence ID" value="GBG97315.1"/>
    <property type="molecule type" value="Genomic_DNA"/>
</dbReference>
<comment type="caution">
    <text evidence="1">The sequence shown here is derived from an EMBL/GenBank/DDBJ whole genome shotgun (WGS) entry which is preliminary data.</text>
</comment>
<dbReference type="Proteomes" id="UP000245021">
    <property type="component" value="Unassembled WGS sequence"/>
</dbReference>
<accession>A0A2R5HIE8</accession>
<dbReference type="OrthoDB" id="2186806at2"/>
<proteinExistence type="predicted"/>
<reference evidence="1 2" key="1">
    <citation type="journal article" date="2018" name="Genome Announc.">
        <title>Draft Genome Sequence of Lactococcus sp. Strain NtB2 (JCM 32569), Isolated from the Gut of the Higher Termite Nasutitermes takasagoensis.</title>
        <authorList>
            <person name="Noda S."/>
            <person name="Aihara C."/>
            <person name="Yuki M."/>
            <person name="Ohkuma M."/>
        </authorList>
    </citation>
    <scope>NUCLEOTIDE SEQUENCE [LARGE SCALE GENOMIC DNA]</scope>
    <source>
        <strain evidence="1 2">NtB2</strain>
    </source>
</reference>
<name>A0A2R5HIE8_9LACT</name>